<dbReference type="GO" id="GO:0022857">
    <property type="term" value="F:transmembrane transporter activity"/>
    <property type="evidence" value="ECO:0007669"/>
    <property type="project" value="TreeGrafter"/>
</dbReference>
<keyword evidence="4 7" id="KW-1133">Transmembrane helix</keyword>
<feature type="transmembrane region" description="Helical" evidence="7">
    <location>
        <begin position="274"/>
        <end position="299"/>
    </location>
</feature>
<feature type="transmembrane region" description="Helical" evidence="7">
    <location>
        <begin position="22"/>
        <end position="46"/>
    </location>
</feature>
<dbReference type="PANTHER" id="PTHR30572">
    <property type="entry name" value="MEMBRANE COMPONENT OF TRANSPORTER-RELATED"/>
    <property type="match status" value="1"/>
</dbReference>
<feature type="transmembrane region" description="Helical" evidence="7">
    <location>
        <begin position="365"/>
        <end position="393"/>
    </location>
</feature>
<comment type="similarity">
    <text evidence="6">Belongs to the ABC-4 integral membrane protein family.</text>
</comment>
<evidence type="ECO:0000256" key="2">
    <source>
        <dbReference type="ARBA" id="ARBA00022475"/>
    </source>
</evidence>
<evidence type="ECO:0000256" key="4">
    <source>
        <dbReference type="ARBA" id="ARBA00022989"/>
    </source>
</evidence>
<evidence type="ECO:0000259" key="9">
    <source>
        <dbReference type="Pfam" id="PF12704"/>
    </source>
</evidence>
<dbReference type="GO" id="GO:0005886">
    <property type="term" value="C:plasma membrane"/>
    <property type="evidence" value="ECO:0007669"/>
    <property type="project" value="UniProtKB-SubCell"/>
</dbReference>
<keyword evidence="3 7" id="KW-0812">Transmembrane</keyword>
<sequence length="403" mass="42940">MSGLVGAFSEAWAELRIHKTRVLLSLIGVAVAVTAITSVVGLGAIAQQATTESYERSSGRPASLFISAYNPTSGEAPDADTITEAFDTAVERYSVRWSTRSAYTQVFVQFIDGVTPVDATIVDADFGTMHRVKLAEGAWFVDSDADRLAPALIVNEVIWNRMGSPDLATHPTVTLDGPTSMTAVIVGVTPSASFETYPLMFMLTDAYSRISTPEQRANLFPQYEMWVPPEISDQLTPLIKRDIAGELGDGWQVDVNRQDYLAFSGEDPLLPLKLIVGGVAVLVLLLGALGLVNISLVTVRQRVREIGIRRSFGATAGRVFFAVMMESVVATLAAGVIGVFLAVLIVKSPMVTDFIGQGVTDLPAFPLEAAVIGLGAATLVGALAGLLPAIVAVRVKVIDAIRF</sequence>
<feature type="transmembrane region" description="Helical" evidence="7">
    <location>
        <begin position="319"/>
        <end position="345"/>
    </location>
</feature>
<accession>A0A2C8ZW87</accession>
<name>A0A2C8ZW87_9MICO</name>
<evidence type="ECO:0000256" key="3">
    <source>
        <dbReference type="ARBA" id="ARBA00022692"/>
    </source>
</evidence>
<keyword evidence="5 7" id="KW-0472">Membrane</keyword>
<evidence type="ECO:0000259" key="8">
    <source>
        <dbReference type="Pfam" id="PF02687"/>
    </source>
</evidence>
<evidence type="ECO:0000313" key="10">
    <source>
        <dbReference type="EMBL" id="SOE70017.1"/>
    </source>
</evidence>
<dbReference type="Pfam" id="PF12704">
    <property type="entry name" value="MacB_PCD"/>
    <property type="match status" value="1"/>
</dbReference>
<dbReference type="AlphaFoldDB" id="A0A2C8ZW87"/>
<organism evidence="10 11">
    <name type="scientific">Salinibacterium xinjiangense</name>
    <dbReference type="NCBI Taxonomy" id="386302"/>
    <lineage>
        <taxon>Bacteria</taxon>
        <taxon>Bacillati</taxon>
        <taxon>Actinomycetota</taxon>
        <taxon>Actinomycetes</taxon>
        <taxon>Micrococcales</taxon>
        <taxon>Microbacteriaceae</taxon>
        <taxon>Salinibacterium</taxon>
    </lineage>
</organism>
<dbReference type="InterPro" id="IPR025857">
    <property type="entry name" value="MacB_PCD"/>
</dbReference>
<proteinExistence type="inferred from homology"/>
<reference evidence="10 11" key="1">
    <citation type="submission" date="2017-09" db="EMBL/GenBank/DDBJ databases">
        <authorList>
            <person name="Ehlers B."/>
            <person name="Leendertz F.H."/>
        </authorList>
    </citation>
    <scope>NUCLEOTIDE SEQUENCE [LARGE SCALE GENOMIC DNA]</scope>
    <source>
        <strain evidence="10 11">CGMCC 1.05381</strain>
    </source>
</reference>
<dbReference type="RefSeq" id="WP_097061189.1">
    <property type="nucleotide sequence ID" value="NZ_BMLC01000003.1"/>
</dbReference>
<evidence type="ECO:0000313" key="11">
    <source>
        <dbReference type="Proteomes" id="UP000219440"/>
    </source>
</evidence>
<dbReference type="PANTHER" id="PTHR30572:SF4">
    <property type="entry name" value="ABC TRANSPORTER PERMEASE YTRF"/>
    <property type="match status" value="1"/>
</dbReference>
<keyword evidence="11" id="KW-1185">Reference proteome</keyword>
<protein>
    <submittedName>
        <fullName evidence="10">Putative ABC transport system permease protein</fullName>
    </submittedName>
</protein>
<dbReference type="OrthoDB" id="3510103at2"/>
<evidence type="ECO:0000256" key="5">
    <source>
        <dbReference type="ARBA" id="ARBA00023136"/>
    </source>
</evidence>
<feature type="domain" description="ABC3 transporter permease C-terminal" evidence="8">
    <location>
        <begin position="279"/>
        <end position="394"/>
    </location>
</feature>
<dbReference type="InterPro" id="IPR050250">
    <property type="entry name" value="Macrolide_Exporter_MacB"/>
</dbReference>
<dbReference type="EMBL" id="OCST01000004">
    <property type="protein sequence ID" value="SOE70017.1"/>
    <property type="molecule type" value="Genomic_DNA"/>
</dbReference>
<dbReference type="InterPro" id="IPR003838">
    <property type="entry name" value="ABC3_permease_C"/>
</dbReference>
<keyword evidence="2" id="KW-1003">Cell membrane</keyword>
<evidence type="ECO:0000256" key="6">
    <source>
        <dbReference type="ARBA" id="ARBA00038076"/>
    </source>
</evidence>
<dbReference type="Pfam" id="PF02687">
    <property type="entry name" value="FtsX"/>
    <property type="match status" value="1"/>
</dbReference>
<dbReference type="Proteomes" id="UP000219440">
    <property type="component" value="Unassembled WGS sequence"/>
</dbReference>
<comment type="subcellular location">
    <subcellularLocation>
        <location evidence="1">Cell membrane</location>
        <topology evidence="1">Multi-pass membrane protein</topology>
    </subcellularLocation>
</comment>
<gene>
    <name evidence="10" type="ORF">SAMN06296378_2117</name>
</gene>
<evidence type="ECO:0000256" key="1">
    <source>
        <dbReference type="ARBA" id="ARBA00004651"/>
    </source>
</evidence>
<evidence type="ECO:0000256" key="7">
    <source>
        <dbReference type="SAM" id="Phobius"/>
    </source>
</evidence>
<feature type="domain" description="MacB-like periplasmic core" evidence="9">
    <location>
        <begin position="23"/>
        <end position="203"/>
    </location>
</feature>